<dbReference type="GO" id="GO:0000172">
    <property type="term" value="C:ribonuclease MRP complex"/>
    <property type="evidence" value="ECO:0007669"/>
    <property type="project" value="UniProtKB-ARBA"/>
</dbReference>
<evidence type="ECO:0000256" key="11">
    <source>
        <dbReference type="SAM" id="MobiDB-lite"/>
    </source>
</evidence>
<dbReference type="Proteomes" id="UP000663193">
    <property type="component" value="Chromosome 7"/>
</dbReference>
<evidence type="ECO:0000256" key="3">
    <source>
        <dbReference type="ARBA" id="ARBA00010800"/>
    </source>
</evidence>
<dbReference type="GO" id="GO:0004526">
    <property type="term" value="F:ribonuclease P activity"/>
    <property type="evidence" value="ECO:0007669"/>
    <property type="project" value="UniProtKB-EC"/>
</dbReference>
<evidence type="ECO:0000256" key="8">
    <source>
        <dbReference type="ARBA" id="ARBA00044198"/>
    </source>
</evidence>
<name>A0A7U2I0Y4_PHANO</name>
<dbReference type="GO" id="GO:0033204">
    <property type="term" value="F:ribonuclease P RNA binding"/>
    <property type="evidence" value="ECO:0007669"/>
    <property type="project" value="InterPro"/>
</dbReference>
<comment type="function">
    <text evidence="9">Component of ribonuclease P, a protein complex that generates mature tRNA molecules by cleaving their 5'-ends. Also a component of RNase MRP, which cleaves pre-rRNA sequences.</text>
</comment>
<evidence type="ECO:0000256" key="10">
    <source>
        <dbReference type="PIRNR" id="PIRNR023803"/>
    </source>
</evidence>
<evidence type="ECO:0000256" key="6">
    <source>
        <dbReference type="ARBA" id="ARBA00022801"/>
    </source>
</evidence>
<evidence type="ECO:0000256" key="5">
    <source>
        <dbReference type="ARBA" id="ARBA00022694"/>
    </source>
</evidence>
<dbReference type="GO" id="GO:0000460">
    <property type="term" value="P:maturation of 5.8S rRNA"/>
    <property type="evidence" value="ECO:0007669"/>
    <property type="project" value="UniProtKB-ARBA"/>
</dbReference>
<dbReference type="OrthoDB" id="24745at2759"/>
<comment type="catalytic activity">
    <reaction evidence="1 10">
        <text>Endonucleolytic cleavage of RNA, removing 5'-extranucleotides from tRNA precursor.</text>
        <dbReference type="EC" id="3.1.26.5"/>
    </reaction>
</comment>
<protein>
    <recommendedName>
        <fullName evidence="8 10">Ribonuclease P/MRP protein subunit POP5</fullName>
        <ecNumber evidence="4 10">3.1.26.5</ecNumber>
    </recommendedName>
</protein>
<organism evidence="12 13">
    <name type="scientific">Phaeosphaeria nodorum (strain SN15 / ATCC MYA-4574 / FGSC 10173)</name>
    <name type="common">Glume blotch fungus</name>
    <name type="synonym">Parastagonospora nodorum</name>
    <dbReference type="NCBI Taxonomy" id="321614"/>
    <lineage>
        <taxon>Eukaryota</taxon>
        <taxon>Fungi</taxon>
        <taxon>Dikarya</taxon>
        <taxon>Ascomycota</taxon>
        <taxon>Pezizomycotina</taxon>
        <taxon>Dothideomycetes</taxon>
        <taxon>Pleosporomycetidae</taxon>
        <taxon>Pleosporales</taxon>
        <taxon>Pleosporineae</taxon>
        <taxon>Phaeosphaeriaceae</taxon>
        <taxon>Parastagonospora</taxon>
    </lineage>
</organism>
<dbReference type="PIRSF" id="PIRSF023803">
    <property type="entry name" value="Ribonuclease_P_prd"/>
    <property type="match status" value="1"/>
</dbReference>
<evidence type="ECO:0000256" key="2">
    <source>
        <dbReference type="ARBA" id="ARBA00004123"/>
    </source>
</evidence>
<dbReference type="EMBL" id="CP069029">
    <property type="protein sequence ID" value="QRC97769.1"/>
    <property type="molecule type" value="Genomic_DNA"/>
</dbReference>
<keyword evidence="5 10" id="KW-0819">tRNA processing</keyword>
<keyword evidence="7" id="KW-0539">Nucleus</keyword>
<dbReference type="OMA" id="IVRCPRA"/>
<feature type="region of interest" description="Disordered" evidence="11">
    <location>
        <begin position="161"/>
        <end position="184"/>
    </location>
</feature>
<feature type="compositionally biased region" description="Acidic residues" evidence="11">
    <location>
        <begin position="174"/>
        <end position="184"/>
    </location>
</feature>
<evidence type="ECO:0000256" key="9">
    <source>
        <dbReference type="ARBA" id="ARBA00055200"/>
    </source>
</evidence>
<keyword evidence="6" id="KW-0378">Hydrolase</keyword>
<dbReference type="GO" id="GO:0005634">
    <property type="term" value="C:nucleus"/>
    <property type="evidence" value="ECO:0007669"/>
    <property type="project" value="UniProtKB-SubCell"/>
</dbReference>
<dbReference type="AlphaFoldDB" id="A0A7U2I0Y4"/>
<evidence type="ECO:0000256" key="7">
    <source>
        <dbReference type="ARBA" id="ARBA00023242"/>
    </source>
</evidence>
<evidence type="ECO:0000313" key="13">
    <source>
        <dbReference type="Proteomes" id="UP000663193"/>
    </source>
</evidence>
<sequence>MVRVKYRYLVVNFLYPEPVAKSKTPLPDLVQIHAPTPDAFHAGTLMRLIREGVEDLYGDYGAGMVSTGLKVNYWSPSTSTAIIRCPRDHYEMVWAALTYTTRLPKPADLPVVMRVVRVSGTIKKAEEEVIRRSQLIIKRARAAETKTPMLESVEKVADEARKSENNILAQVDAGSEDDDEDMSE</sequence>
<reference evidence="13" key="1">
    <citation type="journal article" date="2021" name="BMC Genomics">
        <title>Chromosome-level genome assembly and manually-curated proteome of model necrotroph Parastagonospora nodorum Sn15 reveals a genome-wide trove of candidate effector homologs, and redundancy of virulence-related functions within an accessory chromosome.</title>
        <authorList>
            <person name="Bertazzoni S."/>
            <person name="Jones D.A.B."/>
            <person name="Phan H.T."/>
            <person name="Tan K.-C."/>
            <person name="Hane J.K."/>
        </authorList>
    </citation>
    <scope>NUCLEOTIDE SEQUENCE [LARGE SCALE GENOMIC DNA]</scope>
    <source>
        <strain evidence="13">SN15 / ATCC MYA-4574 / FGSC 10173)</strain>
    </source>
</reference>
<evidence type="ECO:0000256" key="1">
    <source>
        <dbReference type="ARBA" id="ARBA00000928"/>
    </source>
</evidence>
<dbReference type="GO" id="GO:0001682">
    <property type="term" value="P:tRNA 5'-leader removal"/>
    <property type="evidence" value="ECO:0007669"/>
    <property type="project" value="InterPro"/>
</dbReference>
<comment type="similarity">
    <text evidence="3 10">Belongs to the eukaryotic/archaeal RNase P protein component 2 family.</text>
</comment>
<accession>A0A7U2I0Y4</accession>
<dbReference type="EC" id="3.1.26.5" evidence="4 10"/>
<evidence type="ECO:0000256" key="4">
    <source>
        <dbReference type="ARBA" id="ARBA00012179"/>
    </source>
</evidence>
<dbReference type="Pfam" id="PF01900">
    <property type="entry name" value="RNase_P_Rpp14"/>
    <property type="match status" value="1"/>
</dbReference>
<dbReference type="InterPro" id="IPR002759">
    <property type="entry name" value="Pop5/Rpp14/Rnp2-like"/>
</dbReference>
<evidence type="ECO:0000313" key="12">
    <source>
        <dbReference type="EMBL" id="QRC97769.1"/>
    </source>
</evidence>
<dbReference type="GO" id="GO:0030677">
    <property type="term" value="C:ribonuclease P complex"/>
    <property type="evidence" value="ECO:0007669"/>
    <property type="project" value="InterPro"/>
</dbReference>
<dbReference type="Gene3D" id="3.30.70.3250">
    <property type="entry name" value="Ribonuclease P, Pop5 subunit"/>
    <property type="match status" value="1"/>
</dbReference>
<dbReference type="VEuPathDB" id="FungiDB:JI435_084720"/>
<dbReference type="InterPro" id="IPR038085">
    <property type="entry name" value="Rnp2-like_sf"/>
</dbReference>
<dbReference type="InterPro" id="IPR016819">
    <property type="entry name" value="RNase_P/MRP_POP5"/>
</dbReference>
<dbReference type="KEGG" id="pno:SNOG_08472"/>
<proteinExistence type="inferred from homology"/>
<keyword evidence="13" id="KW-1185">Reference proteome</keyword>
<dbReference type="PANTHER" id="PTHR15441">
    <property type="entry name" value="RIBONUCLEASE P PROTEIN SUBUNIT P14"/>
    <property type="match status" value="1"/>
</dbReference>
<dbReference type="RefSeq" id="XP_001798783.1">
    <property type="nucleotide sequence ID" value="XM_001798731.1"/>
</dbReference>
<dbReference type="FunFam" id="3.30.70.3250:FF:000004">
    <property type="entry name" value="Ribonuclease P/MRP protein subunit POP5"/>
    <property type="match status" value="1"/>
</dbReference>
<dbReference type="SUPFAM" id="SSF160350">
    <property type="entry name" value="Rnp2-like"/>
    <property type="match status" value="1"/>
</dbReference>
<gene>
    <name evidence="12" type="ORF">JI435_084720</name>
</gene>
<comment type="subcellular location">
    <subcellularLocation>
        <location evidence="2">Nucleus</location>
    </subcellularLocation>
</comment>
<dbReference type="PANTHER" id="PTHR15441:SF2">
    <property type="entry name" value="RIBONUCLEASE P_MRP PROTEIN SUBUNIT POP5"/>
    <property type="match status" value="1"/>
</dbReference>